<dbReference type="PANTHER" id="PTHR46797">
    <property type="entry name" value="HTH-TYPE TRANSCRIPTIONAL REGULATOR"/>
    <property type="match status" value="1"/>
</dbReference>
<dbReference type="EMBL" id="BAAAQM010000005">
    <property type="protein sequence ID" value="GAA1959386.1"/>
    <property type="molecule type" value="Genomic_DNA"/>
</dbReference>
<dbReference type="Proteomes" id="UP001499854">
    <property type="component" value="Unassembled WGS sequence"/>
</dbReference>
<dbReference type="SMART" id="SM00530">
    <property type="entry name" value="HTH_XRE"/>
    <property type="match status" value="1"/>
</dbReference>
<evidence type="ECO:0000313" key="3">
    <source>
        <dbReference type="EMBL" id="GAA1959386.1"/>
    </source>
</evidence>
<name>A0ABN2QXB9_9ACTN</name>
<accession>A0ABN2QXB9</accession>
<dbReference type="Gene3D" id="1.10.260.40">
    <property type="entry name" value="lambda repressor-like DNA-binding domains"/>
    <property type="match status" value="1"/>
</dbReference>
<dbReference type="InterPro" id="IPR001387">
    <property type="entry name" value="Cro/C1-type_HTH"/>
</dbReference>
<dbReference type="CDD" id="cd00093">
    <property type="entry name" value="HTH_XRE"/>
    <property type="match status" value="1"/>
</dbReference>
<reference evidence="3 4" key="1">
    <citation type="journal article" date="2019" name="Int. J. Syst. Evol. Microbiol.">
        <title>The Global Catalogue of Microorganisms (GCM) 10K type strain sequencing project: providing services to taxonomists for standard genome sequencing and annotation.</title>
        <authorList>
            <consortium name="The Broad Institute Genomics Platform"/>
            <consortium name="The Broad Institute Genome Sequencing Center for Infectious Disease"/>
            <person name="Wu L."/>
            <person name="Ma J."/>
        </authorList>
    </citation>
    <scope>NUCLEOTIDE SEQUENCE [LARGE SCALE GENOMIC DNA]</scope>
    <source>
        <strain evidence="3 4">JCM 16013</strain>
    </source>
</reference>
<dbReference type="PANTHER" id="PTHR46797:SF1">
    <property type="entry name" value="METHYLPHOSPHONATE SYNTHASE"/>
    <property type="match status" value="1"/>
</dbReference>
<proteinExistence type="predicted"/>
<keyword evidence="4" id="KW-1185">Reference proteome</keyword>
<evidence type="ECO:0000313" key="4">
    <source>
        <dbReference type="Proteomes" id="UP001499854"/>
    </source>
</evidence>
<evidence type="ECO:0000259" key="2">
    <source>
        <dbReference type="PROSITE" id="PS50943"/>
    </source>
</evidence>
<dbReference type="SUPFAM" id="SSF47413">
    <property type="entry name" value="lambda repressor-like DNA-binding domains"/>
    <property type="match status" value="1"/>
</dbReference>
<organism evidence="3 4">
    <name type="scientific">Catenulispora subtropica</name>
    <dbReference type="NCBI Taxonomy" id="450798"/>
    <lineage>
        <taxon>Bacteria</taxon>
        <taxon>Bacillati</taxon>
        <taxon>Actinomycetota</taxon>
        <taxon>Actinomycetes</taxon>
        <taxon>Catenulisporales</taxon>
        <taxon>Catenulisporaceae</taxon>
        <taxon>Catenulispora</taxon>
    </lineage>
</organism>
<keyword evidence="1" id="KW-0238">DNA-binding</keyword>
<dbReference type="InterPro" id="IPR010982">
    <property type="entry name" value="Lambda_DNA-bd_dom_sf"/>
</dbReference>
<gene>
    <name evidence="3" type="ORF">GCM10009838_14670</name>
</gene>
<comment type="caution">
    <text evidence="3">The sequence shown here is derived from an EMBL/GenBank/DDBJ whole genome shotgun (WGS) entry which is preliminary data.</text>
</comment>
<dbReference type="RefSeq" id="WP_344656153.1">
    <property type="nucleotide sequence ID" value="NZ_BAAAQM010000005.1"/>
</dbReference>
<dbReference type="InterPro" id="IPR050807">
    <property type="entry name" value="TransReg_Diox_bact_type"/>
</dbReference>
<dbReference type="Pfam" id="PF01381">
    <property type="entry name" value="HTH_3"/>
    <property type="match status" value="1"/>
</dbReference>
<dbReference type="PROSITE" id="PS50943">
    <property type="entry name" value="HTH_CROC1"/>
    <property type="match status" value="1"/>
</dbReference>
<feature type="domain" description="HTH cro/C1-type" evidence="2">
    <location>
        <begin position="18"/>
        <end position="72"/>
    </location>
</feature>
<evidence type="ECO:0000256" key="1">
    <source>
        <dbReference type="ARBA" id="ARBA00023125"/>
    </source>
</evidence>
<protein>
    <recommendedName>
        <fullName evidence="2">HTH cro/C1-type domain-containing protein</fullName>
    </recommendedName>
</protein>
<sequence>MHNNISPDPMLLAFGLGVRRRRESRGWSLDVLADRSGLSRSMLIGVEHGRRNPSLKSVQALAVALGVKMAELVGEADASAAAAG</sequence>